<dbReference type="AlphaFoldDB" id="A0A1L1PGE1"/>
<dbReference type="Proteomes" id="UP000028878">
    <property type="component" value="Unassembled WGS sequence"/>
</dbReference>
<sequence>MSGITGSGLAMAQAAVEHKFEVIGEALNPGLLSTVEALLALED</sequence>
<proteinExistence type="predicted"/>
<accession>A0A1L1PGE1</accession>
<organism evidence="1 2">
    <name type="scientific">Hydrogenophaga intermedia</name>
    <dbReference type="NCBI Taxonomy" id="65786"/>
    <lineage>
        <taxon>Bacteria</taxon>
        <taxon>Pseudomonadati</taxon>
        <taxon>Pseudomonadota</taxon>
        <taxon>Betaproteobacteria</taxon>
        <taxon>Burkholderiales</taxon>
        <taxon>Comamonadaceae</taxon>
        <taxon>Hydrogenophaga</taxon>
    </lineage>
</organism>
<name>A0A1L1PGE1_HYDIT</name>
<keyword evidence="2" id="KW-1185">Reference proteome</keyword>
<dbReference type="EMBL" id="CCAE010000034">
    <property type="protein sequence ID" value="CDN89028.1"/>
    <property type="molecule type" value="Genomic_DNA"/>
</dbReference>
<evidence type="ECO:0000313" key="2">
    <source>
        <dbReference type="Proteomes" id="UP000028878"/>
    </source>
</evidence>
<reference evidence="2" key="1">
    <citation type="submission" date="2014-02" db="EMBL/GenBank/DDBJ databases">
        <authorList>
            <person name="Gan H."/>
        </authorList>
    </citation>
    <scope>NUCLEOTIDE SEQUENCE [LARGE SCALE GENOMIC DNA]</scope>
    <source>
        <strain evidence="2">S1</strain>
    </source>
</reference>
<gene>
    <name evidence="1" type="ORF">BN948_03465</name>
</gene>
<reference evidence="2" key="2">
    <citation type="submission" date="2014-11" db="EMBL/GenBank/DDBJ databases">
        <title>Draft genome sequence of Hydrogenophaga intermedia S1.</title>
        <authorList>
            <person name="Gan H.M."/>
            <person name="Chew T.H."/>
            <person name="Stolz A."/>
        </authorList>
    </citation>
    <scope>NUCLEOTIDE SEQUENCE [LARGE SCALE GENOMIC DNA]</scope>
    <source>
        <strain evidence="2">S1</strain>
    </source>
</reference>
<protein>
    <submittedName>
        <fullName evidence="1">Uncharacterized protein</fullName>
    </submittedName>
</protein>
<evidence type="ECO:0000313" key="1">
    <source>
        <dbReference type="EMBL" id="CDN89028.1"/>
    </source>
</evidence>